<reference evidence="2" key="1">
    <citation type="journal article" date="2017" name="Nat. Ecol. Evol.">
        <title>Genome expansion and lineage-specific genetic innovations in the forest pathogenic fungi Armillaria.</title>
        <authorList>
            <person name="Sipos G."/>
            <person name="Prasanna A.N."/>
            <person name="Walter M.C."/>
            <person name="O'Connor E."/>
            <person name="Balint B."/>
            <person name="Krizsan K."/>
            <person name="Kiss B."/>
            <person name="Hess J."/>
            <person name="Varga T."/>
            <person name="Slot J."/>
            <person name="Riley R."/>
            <person name="Boka B."/>
            <person name="Rigling D."/>
            <person name="Barry K."/>
            <person name="Lee J."/>
            <person name="Mihaltcheva S."/>
            <person name="LaButti K."/>
            <person name="Lipzen A."/>
            <person name="Waldron R."/>
            <person name="Moloney N.M."/>
            <person name="Sperisen C."/>
            <person name="Kredics L."/>
            <person name="Vagvoelgyi C."/>
            <person name="Patrignani A."/>
            <person name="Fitzpatrick D."/>
            <person name="Nagy I."/>
            <person name="Doyle S."/>
            <person name="Anderson J.B."/>
            <person name="Grigoriev I.V."/>
            <person name="Gueldener U."/>
            <person name="Muensterkoetter M."/>
            <person name="Nagy L.G."/>
        </authorList>
    </citation>
    <scope>NUCLEOTIDE SEQUENCE [LARGE SCALE GENOMIC DNA]</scope>
    <source>
        <strain evidence="2">Ar21-2</strain>
    </source>
</reference>
<evidence type="ECO:0000313" key="2">
    <source>
        <dbReference type="Proteomes" id="UP000217790"/>
    </source>
</evidence>
<protein>
    <submittedName>
        <fullName evidence="1">Uncharacterized protein</fullName>
    </submittedName>
</protein>
<dbReference type="OrthoDB" id="4151615at2759"/>
<keyword evidence="2" id="KW-1185">Reference proteome</keyword>
<dbReference type="InParanoid" id="A0A2H3CRH7"/>
<gene>
    <name evidence="1" type="ORF">ARMGADRAFT_1017708</name>
</gene>
<name>A0A2H3CRH7_ARMGA</name>
<organism evidence="1 2">
    <name type="scientific">Armillaria gallica</name>
    <name type="common">Bulbous honey fungus</name>
    <name type="synonym">Armillaria bulbosa</name>
    <dbReference type="NCBI Taxonomy" id="47427"/>
    <lineage>
        <taxon>Eukaryota</taxon>
        <taxon>Fungi</taxon>
        <taxon>Dikarya</taxon>
        <taxon>Basidiomycota</taxon>
        <taxon>Agaricomycotina</taxon>
        <taxon>Agaricomycetes</taxon>
        <taxon>Agaricomycetidae</taxon>
        <taxon>Agaricales</taxon>
        <taxon>Marasmiineae</taxon>
        <taxon>Physalacriaceae</taxon>
        <taxon>Armillaria</taxon>
    </lineage>
</organism>
<accession>A0A2H3CRH7</accession>
<dbReference type="Proteomes" id="UP000217790">
    <property type="component" value="Unassembled WGS sequence"/>
</dbReference>
<sequence length="51" mass="5692">MNQSQVVPRGMIPVDKRGNPVYDLKINGRFSLIITKVSKDMGMECGDLPQN</sequence>
<proteinExistence type="predicted"/>
<evidence type="ECO:0000313" key="1">
    <source>
        <dbReference type="EMBL" id="PBK85635.1"/>
    </source>
</evidence>
<dbReference type="EMBL" id="KZ293689">
    <property type="protein sequence ID" value="PBK85635.1"/>
    <property type="molecule type" value="Genomic_DNA"/>
</dbReference>
<dbReference type="AlphaFoldDB" id="A0A2H3CRH7"/>